<dbReference type="EMBL" id="JAJAGO010000001">
    <property type="protein sequence ID" value="MCT2588608.1"/>
    <property type="molecule type" value="Genomic_DNA"/>
</dbReference>
<evidence type="ECO:0000256" key="1">
    <source>
        <dbReference type="ARBA" id="ARBA00022679"/>
    </source>
</evidence>
<keyword evidence="2" id="KW-0012">Acyltransferase</keyword>
<dbReference type="CDD" id="cd04301">
    <property type="entry name" value="NAT_SF"/>
    <property type="match status" value="2"/>
</dbReference>
<gene>
    <name evidence="4" type="ORF">LHJ74_01375</name>
</gene>
<dbReference type="SUPFAM" id="SSF55729">
    <property type="entry name" value="Acyl-CoA N-acyltransferases (Nat)"/>
    <property type="match status" value="2"/>
</dbReference>
<name>A0ABT2JL58_9ACTN</name>
<dbReference type="PROSITE" id="PS51186">
    <property type="entry name" value="GNAT"/>
    <property type="match status" value="2"/>
</dbReference>
<feature type="domain" description="N-acetyltransferase" evidence="3">
    <location>
        <begin position="127"/>
        <end position="279"/>
    </location>
</feature>
<accession>A0ABT2JL58</accession>
<dbReference type="InterPro" id="IPR050680">
    <property type="entry name" value="YpeA/RimI_acetyltransf"/>
</dbReference>
<comment type="caution">
    <text evidence="4">The sequence shown here is derived from an EMBL/GenBank/DDBJ whole genome shotgun (WGS) entry which is preliminary data.</text>
</comment>
<protein>
    <submittedName>
        <fullName evidence="4">GNAT family N-acetyltransferase</fullName>
    </submittedName>
</protein>
<dbReference type="InterPro" id="IPR000182">
    <property type="entry name" value="GNAT_dom"/>
</dbReference>
<evidence type="ECO:0000313" key="5">
    <source>
        <dbReference type="Proteomes" id="UP001156389"/>
    </source>
</evidence>
<dbReference type="RefSeq" id="WP_260215519.1">
    <property type="nucleotide sequence ID" value="NZ_JAJAGO010000001.1"/>
</dbReference>
<dbReference type="Gene3D" id="3.40.630.30">
    <property type="match status" value="2"/>
</dbReference>
<evidence type="ECO:0000313" key="4">
    <source>
        <dbReference type="EMBL" id="MCT2588608.1"/>
    </source>
</evidence>
<keyword evidence="5" id="KW-1185">Reference proteome</keyword>
<keyword evidence="1" id="KW-0808">Transferase</keyword>
<dbReference type="InterPro" id="IPR016181">
    <property type="entry name" value="Acyl_CoA_acyltransferase"/>
</dbReference>
<dbReference type="PANTHER" id="PTHR43420">
    <property type="entry name" value="ACETYLTRANSFERASE"/>
    <property type="match status" value="1"/>
</dbReference>
<dbReference type="Pfam" id="PF00583">
    <property type="entry name" value="Acetyltransf_1"/>
    <property type="match status" value="2"/>
</dbReference>
<sequence>MTTTLRPAGPEERTAAGTRSRAYDICVNARAVGTVRLSTGEQHGPRTGWIGQLAVDPAERRRGRATVALLAAEEVLRDWGCDRVESAVPAGSAGALSLAFALGHREGSRGMVKELAHDDEPSLPPGSEGRPMTEADYTAWRERDSVRQVEIQAERGLPAREAQILADRAHSTLLPGGPETPGMVMRVLTRDGTDVGTVWIRVDGAPRPGVEGWVYAVEVEEALRGRGHGRALMLLAEVEARTAGVRLLGLNVYTDNAPALHLYESLGYRPLDHQLYKRL</sequence>
<organism evidence="4 5">
    <name type="scientific">Streptomyces gossypii</name>
    <dbReference type="NCBI Taxonomy" id="2883101"/>
    <lineage>
        <taxon>Bacteria</taxon>
        <taxon>Bacillati</taxon>
        <taxon>Actinomycetota</taxon>
        <taxon>Actinomycetes</taxon>
        <taxon>Kitasatosporales</taxon>
        <taxon>Streptomycetaceae</taxon>
        <taxon>Streptomyces</taxon>
    </lineage>
</organism>
<proteinExistence type="predicted"/>
<evidence type="ECO:0000256" key="2">
    <source>
        <dbReference type="ARBA" id="ARBA00023315"/>
    </source>
</evidence>
<evidence type="ECO:0000259" key="3">
    <source>
        <dbReference type="PROSITE" id="PS51186"/>
    </source>
</evidence>
<reference evidence="4 5" key="1">
    <citation type="submission" date="2021-10" db="EMBL/GenBank/DDBJ databases">
        <title>Streptomyces gossypii sp. nov., isolated from soil collected from cotton field.</title>
        <authorList>
            <person name="Ge X."/>
            <person name="Chen X."/>
            <person name="Liu W."/>
        </authorList>
    </citation>
    <scope>NUCLEOTIDE SEQUENCE [LARGE SCALE GENOMIC DNA]</scope>
    <source>
        <strain evidence="4 5">N2-109</strain>
    </source>
</reference>
<feature type="domain" description="N-acetyltransferase" evidence="3">
    <location>
        <begin position="1"/>
        <end position="120"/>
    </location>
</feature>
<dbReference type="Proteomes" id="UP001156389">
    <property type="component" value="Unassembled WGS sequence"/>
</dbReference>